<sequence length="252" mass="26918">MAVETAPEAALSVLPRADGSATFSYGGFTVTASVNGPVEAQRRDEHPYEAHVDVIVRPAAGVGGIRERHLESLLQASLSQIILVKNFPRSLIQIVLQIEETPVNDYANTRLVQAGINLPVIPSLFQAAVLALLSASVPMGGTAAATLVAALPERHGDRFRFNPSPKDLAKSKSVHALAFASDGALLLAESEGEFSMNDWEDVVALAEKICCGSAAEAAAGMVLDDETRHGPDMRQFIQSTIETKVKADLYWK</sequence>
<keyword evidence="8" id="KW-1185">Reference proteome</keyword>
<keyword evidence="4" id="KW-0271">Exosome</keyword>
<feature type="domain" description="Exoribonuclease phosphorolytic" evidence="6">
    <location>
        <begin position="10"/>
        <end position="138"/>
    </location>
</feature>
<evidence type="ECO:0000313" key="7">
    <source>
        <dbReference type="EMBL" id="KAL1880199.1"/>
    </source>
</evidence>
<gene>
    <name evidence="7" type="ORF">VTK73DRAFT_6230</name>
</gene>
<evidence type="ECO:0000256" key="2">
    <source>
        <dbReference type="ARBA" id="ARBA00006678"/>
    </source>
</evidence>
<evidence type="ECO:0000256" key="4">
    <source>
        <dbReference type="ARBA" id="ARBA00022835"/>
    </source>
</evidence>
<dbReference type="InterPro" id="IPR036345">
    <property type="entry name" value="ExoRNase_PH_dom2_sf"/>
</dbReference>
<dbReference type="EMBL" id="JAZHXJ010000035">
    <property type="protein sequence ID" value="KAL1880199.1"/>
    <property type="molecule type" value="Genomic_DNA"/>
</dbReference>
<evidence type="ECO:0000256" key="5">
    <source>
        <dbReference type="ARBA" id="ARBA00023242"/>
    </source>
</evidence>
<name>A0ABR3XWU7_9PEZI</name>
<dbReference type="Pfam" id="PF01138">
    <property type="entry name" value="RNase_PH"/>
    <property type="match status" value="1"/>
</dbReference>
<dbReference type="SUPFAM" id="SSF55666">
    <property type="entry name" value="Ribonuclease PH domain 2-like"/>
    <property type="match status" value="1"/>
</dbReference>
<keyword evidence="5" id="KW-0539">Nucleus</keyword>
<evidence type="ECO:0000256" key="3">
    <source>
        <dbReference type="ARBA" id="ARBA00022552"/>
    </source>
</evidence>
<dbReference type="PANTHER" id="PTHR11953:SF1">
    <property type="entry name" value="EXOSOME COMPLEX COMPONENT RRP46"/>
    <property type="match status" value="1"/>
</dbReference>
<accession>A0ABR3XWU7</accession>
<dbReference type="PANTHER" id="PTHR11953">
    <property type="entry name" value="EXOSOME COMPLEX COMPONENT"/>
    <property type="match status" value="1"/>
</dbReference>
<proteinExistence type="inferred from homology"/>
<dbReference type="Gene3D" id="3.30.230.70">
    <property type="entry name" value="GHMP Kinase, N-terminal domain"/>
    <property type="match status" value="1"/>
</dbReference>
<protein>
    <recommendedName>
        <fullName evidence="6">Exoribonuclease phosphorolytic domain-containing protein</fullName>
    </recommendedName>
</protein>
<comment type="caution">
    <text evidence="7">The sequence shown here is derived from an EMBL/GenBank/DDBJ whole genome shotgun (WGS) entry which is preliminary data.</text>
</comment>
<dbReference type="InterPro" id="IPR001247">
    <property type="entry name" value="ExoRNase_PH_dom1"/>
</dbReference>
<dbReference type="Proteomes" id="UP001586593">
    <property type="component" value="Unassembled WGS sequence"/>
</dbReference>
<organism evidence="7 8">
    <name type="scientific">Phialemonium thermophilum</name>
    <dbReference type="NCBI Taxonomy" id="223376"/>
    <lineage>
        <taxon>Eukaryota</taxon>
        <taxon>Fungi</taxon>
        <taxon>Dikarya</taxon>
        <taxon>Ascomycota</taxon>
        <taxon>Pezizomycotina</taxon>
        <taxon>Sordariomycetes</taxon>
        <taxon>Sordariomycetidae</taxon>
        <taxon>Cephalothecales</taxon>
        <taxon>Cephalothecaceae</taxon>
        <taxon>Phialemonium</taxon>
    </lineage>
</organism>
<comment type="subcellular location">
    <subcellularLocation>
        <location evidence="1">Nucleus</location>
    </subcellularLocation>
</comment>
<evidence type="ECO:0000256" key="1">
    <source>
        <dbReference type="ARBA" id="ARBA00004123"/>
    </source>
</evidence>
<comment type="similarity">
    <text evidence="2">Belongs to the RNase PH family.</text>
</comment>
<dbReference type="InterPro" id="IPR027408">
    <property type="entry name" value="PNPase/RNase_PH_dom_sf"/>
</dbReference>
<dbReference type="InterPro" id="IPR020568">
    <property type="entry name" value="Ribosomal_Su5_D2-typ_SF"/>
</dbReference>
<reference evidence="7 8" key="1">
    <citation type="journal article" date="2024" name="Commun. Biol.">
        <title>Comparative genomic analysis of thermophilic fungi reveals convergent evolutionary adaptations and gene losses.</title>
        <authorList>
            <person name="Steindorff A.S."/>
            <person name="Aguilar-Pontes M.V."/>
            <person name="Robinson A.J."/>
            <person name="Andreopoulos B."/>
            <person name="LaButti K."/>
            <person name="Kuo A."/>
            <person name="Mondo S."/>
            <person name="Riley R."/>
            <person name="Otillar R."/>
            <person name="Haridas S."/>
            <person name="Lipzen A."/>
            <person name="Grimwood J."/>
            <person name="Schmutz J."/>
            <person name="Clum A."/>
            <person name="Reid I.D."/>
            <person name="Moisan M.C."/>
            <person name="Butler G."/>
            <person name="Nguyen T.T.M."/>
            <person name="Dewar K."/>
            <person name="Conant G."/>
            <person name="Drula E."/>
            <person name="Henrissat B."/>
            <person name="Hansel C."/>
            <person name="Singer S."/>
            <person name="Hutchinson M.I."/>
            <person name="de Vries R.P."/>
            <person name="Natvig D.O."/>
            <person name="Powell A.J."/>
            <person name="Tsang A."/>
            <person name="Grigoriev I.V."/>
        </authorList>
    </citation>
    <scope>NUCLEOTIDE SEQUENCE [LARGE SCALE GENOMIC DNA]</scope>
    <source>
        <strain evidence="7 8">ATCC 24622</strain>
    </source>
</reference>
<keyword evidence="3" id="KW-0698">rRNA processing</keyword>
<evidence type="ECO:0000259" key="6">
    <source>
        <dbReference type="Pfam" id="PF01138"/>
    </source>
</evidence>
<evidence type="ECO:0000313" key="8">
    <source>
        <dbReference type="Proteomes" id="UP001586593"/>
    </source>
</evidence>
<dbReference type="InterPro" id="IPR050080">
    <property type="entry name" value="RNase_PH"/>
</dbReference>
<dbReference type="SUPFAM" id="SSF54211">
    <property type="entry name" value="Ribosomal protein S5 domain 2-like"/>
    <property type="match status" value="1"/>
</dbReference>